<dbReference type="InterPro" id="IPR029063">
    <property type="entry name" value="SAM-dependent_MTases_sf"/>
</dbReference>
<evidence type="ECO:0000313" key="1">
    <source>
        <dbReference type="EMBL" id="SHK08486.1"/>
    </source>
</evidence>
<dbReference type="Gene3D" id="3.40.50.150">
    <property type="entry name" value="Vaccinia Virus protein VP39"/>
    <property type="match status" value="1"/>
</dbReference>
<dbReference type="AlphaFoldDB" id="A0A1M6PKG4"/>
<reference evidence="2" key="1">
    <citation type="submission" date="2016-11" db="EMBL/GenBank/DDBJ databases">
        <authorList>
            <person name="Varghese N."/>
            <person name="Submissions S."/>
        </authorList>
    </citation>
    <scope>NUCLEOTIDE SEQUENCE [LARGE SCALE GENOMIC DNA]</scope>
    <source>
        <strain evidence="2">UWOS</strain>
    </source>
</reference>
<dbReference type="GO" id="GO:0032259">
    <property type="term" value="P:methylation"/>
    <property type="evidence" value="ECO:0007669"/>
    <property type="project" value="InterPro"/>
</dbReference>
<dbReference type="PRINTS" id="PR00507">
    <property type="entry name" value="N12N6MTFRASE"/>
</dbReference>
<organism evidence="1 2">
    <name type="scientific">Fibrobacter intestinalis</name>
    <dbReference type="NCBI Taxonomy" id="28122"/>
    <lineage>
        <taxon>Bacteria</taxon>
        <taxon>Pseudomonadati</taxon>
        <taxon>Fibrobacterota</taxon>
        <taxon>Fibrobacteria</taxon>
        <taxon>Fibrobacterales</taxon>
        <taxon>Fibrobacteraceae</taxon>
        <taxon>Fibrobacter</taxon>
    </lineage>
</organism>
<sequence>MMDIHTQSHLDGAERINLGSFYTPKKYVSLVGEWLVRYGLSSGRAVLDSSCGYGAFFELRESLPGNRYLGNDTDEVALRTVQRFFPEVETFCENALFDVSRKKFGVRNGESLVVVGNPPYNDVTSQINRGVKRSELPVDADLKSRDLGISFLKSYDKLEADYAAILHPLSYLIKKANFKAVGAFFENYSLLEHIVFDSREFAGTSKTSGFPVVVALYGRTPGRGIRFDDVWKIRFRTVEGNAFSLSDWDYVSDFVEKYPGKKRYCPEILFYTLRDINALKRCRTFIADRIANAVDVDPEKFPYYCYVDCFKRYAEVPYWMGNFDVPFDKETFGNVADDVVRVSKSLHPDIFNEQIEIRSGEEERVRNYIDRILKRK</sequence>
<accession>A0A1M6PKG4</accession>
<dbReference type="GO" id="GO:0003676">
    <property type="term" value="F:nucleic acid binding"/>
    <property type="evidence" value="ECO:0007669"/>
    <property type="project" value="InterPro"/>
</dbReference>
<gene>
    <name evidence="1" type="ORF">SAMN05720469_10118</name>
</gene>
<dbReference type="EMBL" id="FRAW01000001">
    <property type="protein sequence ID" value="SHK08486.1"/>
    <property type="molecule type" value="Genomic_DNA"/>
</dbReference>
<dbReference type="InterPro" id="IPR002052">
    <property type="entry name" value="DNA_methylase_N6_adenine_CS"/>
</dbReference>
<dbReference type="Proteomes" id="UP000184275">
    <property type="component" value="Unassembled WGS sequence"/>
</dbReference>
<dbReference type="SUPFAM" id="SSF53335">
    <property type="entry name" value="S-adenosyl-L-methionine-dependent methyltransferases"/>
    <property type="match status" value="1"/>
</dbReference>
<proteinExistence type="predicted"/>
<evidence type="ECO:0000313" key="2">
    <source>
        <dbReference type="Proteomes" id="UP000184275"/>
    </source>
</evidence>
<protein>
    <submittedName>
        <fullName evidence="1">Uncharacterized protein</fullName>
    </submittedName>
</protein>
<name>A0A1M6PKG4_9BACT</name>
<dbReference type="GO" id="GO:0008168">
    <property type="term" value="F:methyltransferase activity"/>
    <property type="evidence" value="ECO:0007669"/>
    <property type="project" value="InterPro"/>
</dbReference>
<dbReference type="PROSITE" id="PS00092">
    <property type="entry name" value="N6_MTASE"/>
    <property type="match status" value="1"/>
</dbReference>
<keyword evidence="2" id="KW-1185">Reference proteome</keyword>
<dbReference type="RefSeq" id="WP_073301574.1">
    <property type="nucleotide sequence ID" value="NZ_FRAW01000001.1"/>
</dbReference>